<gene>
    <name evidence="1" type="ORF">BACCIP111883_03952</name>
</gene>
<dbReference type="Proteomes" id="UP000789833">
    <property type="component" value="Unassembled WGS sequence"/>
</dbReference>
<evidence type="ECO:0000313" key="1">
    <source>
        <dbReference type="EMBL" id="CAG9623156.1"/>
    </source>
</evidence>
<keyword evidence="2" id="KW-1185">Reference proteome</keyword>
<organism evidence="1 2">
    <name type="scientific">Sutcliffiella rhizosphaerae</name>
    <dbReference type="NCBI Taxonomy" id="2880967"/>
    <lineage>
        <taxon>Bacteria</taxon>
        <taxon>Bacillati</taxon>
        <taxon>Bacillota</taxon>
        <taxon>Bacilli</taxon>
        <taxon>Bacillales</taxon>
        <taxon>Bacillaceae</taxon>
        <taxon>Sutcliffiella</taxon>
    </lineage>
</organism>
<reference evidence="1 2" key="1">
    <citation type="submission" date="2021-10" db="EMBL/GenBank/DDBJ databases">
        <authorList>
            <person name="Criscuolo A."/>
        </authorList>
    </citation>
    <scope>NUCLEOTIDE SEQUENCE [LARGE SCALE GENOMIC DNA]</scope>
    <source>
        <strain evidence="2">CIP 111883</strain>
    </source>
</reference>
<dbReference type="RefSeq" id="WP_230504344.1">
    <property type="nucleotide sequence ID" value="NZ_CAKJTJ010000036.1"/>
</dbReference>
<dbReference type="EMBL" id="CAKJTJ010000036">
    <property type="protein sequence ID" value="CAG9623156.1"/>
    <property type="molecule type" value="Genomic_DNA"/>
</dbReference>
<proteinExistence type="predicted"/>
<comment type="caution">
    <text evidence="1">The sequence shown here is derived from an EMBL/GenBank/DDBJ whole genome shotgun (WGS) entry which is preliminary data.</text>
</comment>
<protein>
    <submittedName>
        <fullName evidence="1">Uncharacterized protein</fullName>
    </submittedName>
</protein>
<accession>A0ABN8AFM8</accession>
<sequence>MIFGIGYRERSKDGVHQFIIQNHISKEEYDTHLTRLAEAGKISEMEDVYNLVKRNKEEYLSFTSQIEKHLDNEQLGLEANRLLINFLSSLQMFIDYGERHNKKHFGKEKMKEFQKKTNDFYDNHISYRFMVLLRNYALHYGFPLTNIIERVSQPTRILATKEDLLKFKGWKHVKVDIEKMPDLISIDVHVEVTMMFIQHLYESYIYDIAPIVLKGVEHVNSMIKDNGGHVPILTQYKNTDEFKKGNVSLDIIEPDTYKAALQIIKDHPSINIIIK</sequence>
<name>A0ABN8AFM8_9BACI</name>
<evidence type="ECO:0000313" key="2">
    <source>
        <dbReference type="Proteomes" id="UP000789833"/>
    </source>
</evidence>